<comment type="caution">
    <text evidence="5">The sequence shown here is derived from an EMBL/GenBank/DDBJ whole genome shotgun (WGS) entry which is preliminary data.</text>
</comment>
<dbReference type="RefSeq" id="XP_012793608.3">
    <property type="nucleotide sequence ID" value="XM_012938154.3"/>
</dbReference>
<dbReference type="PANTHER" id="PTHR45872">
    <property type="entry name" value="RHO GUANINE NUCLEOTIDE EXCHANGE FACTOR 2, ISOFORM D"/>
    <property type="match status" value="1"/>
</dbReference>
<gene>
    <name evidence="5" type="primary">ARHGEF28</name>
    <name evidence="5" type="ORF">MS3_00007998</name>
</gene>
<feature type="transmembrane region" description="Helical" evidence="3">
    <location>
        <begin position="21"/>
        <end position="42"/>
    </location>
</feature>
<feature type="compositionally biased region" description="Pro residues" evidence="2">
    <location>
        <begin position="784"/>
        <end position="793"/>
    </location>
</feature>
<dbReference type="InterPro" id="IPR035899">
    <property type="entry name" value="DBL_dom_sf"/>
</dbReference>
<evidence type="ECO:0000313" key="6">
    <source>
        <dbReference type="Proteomes" id="UP000471633"/>
    </source>
</evidence>
<keyword evidence="6" id="KW-1185">Reference proteome</keyword>
<proteinExistence type="predicted"/>
<dbReference type="GeneID" id="24589723"/>
<dbReference type="EMBL" id="AMPZ03000005">
    <property type="protein sequence ID" value="KAH9583659.1"/>
    <property type="molecule type" value="Genomic_DNA"/>
</dbReference>
<sequence length="1219" mass="138478">MESHTLNTSFAHLPSVVTYKLHRSFISVVISVTLFTFPFFSFQSCARKRSTSDWCYIVLIPVNSPSRVSDTGNRNAFNQDSDIDSNEDEISCKDDEKIRKFLDSTVSVFELIDQTSYLQQYPSWLGYCGPENKKKYTPTYINRNDNIWELVFSERGYVDMLLIVRDLYMKPFPKVDVNSVIGLSTDHLLGDTDLCTALFPCINELVTSHEKIFRVLAGLHLEREDHIIPSLGAYLVQLFDQESLSSLSQLYGHFLYAQKRIRERLQACKNHARIAAFFQQVKQNPRSSRKSLEDCYMVIVQRWTKVETLLESIIRNTLNDDNEVANLEISRKAVKSLIKSSETILTEFEYTGKLREFAMRLNVSDMTTGTTMMSLSNNTSSDEMQLLNELNSPNAKLINHGRLYANPMVSGCGLQSSTSYEVEGVALKSCFFMLQKIPDSNRYQLFRGTEMPPILWWGKHYGYFRKSGEKASFGFYILLHSATALTLFRCATVDELARWETIFNDGFAQWREHMDTFESLSEEFSKARDEIAEKQKRTEGILELLYQLNDKRLTFWKIWEFISSVLIDERLAEMEMLTSKTESLSTSTQNNANRSSIKVDITSPPITPNINNNNNNAQQITTMDTLKLHTFILNLDTYNDLDQLFDLFHEYFYRLSFALLSGPSSNLSRSASDVDGSKRPQANLVKKHETFSVHDSVPVANELRSSIDVGRMKSKKRDVHRLSATMASIFRTPSRDKHFTLNNQSSTDHGTNGCGINTTGTYKSIKQRQPLSSSSRTQQQLSGPPLPPRPPPTVLANLNLTGGSGAGVGVNEQLSPTSQLSLNPDSLTDVSNSLIASDQPSSESLILLGALNHIAGALFPQIQLLRTENVELRSTINKLEIEQSNWKHFRNRDNQLIMRTSSLNTGNGNITHTDHLNNYFMDNTTVKQETEKLRQDYENFTKKTHDWEKEYQKQRSTIEREHNKIAKERELLENERSELEYRQRQYEELRSTLQAQLNIYKKMGLKLTPINSTELQELQASCNANDFNSQLNQSNSSIITNSFDDYLNELSGNNNTETNRINSGGINDFTKPIHFYSNSDDLTGSRRAITSHSNDVKQSYLYSTDIDHNPKPSLVPSSSTRSDNVPVHLRGSLVNQPSSPRSSDILSDNNNRSNSSNETSNINTLTHGIGKSIPSSSSSSLFTDSNPLMKLVDHTKVRTSGSLTKSKKSYRSRSRQKDT</sequence>
<protein>
    <submittedName>
        <fullName evidence="5">Rho guanine nucleotide exchange factor 28, variant 2</fullName>
    </submittedName>
</protein>
<name>A0A922IP23_SCHHA</name>
<dbReference type="Gene3D" id="1.20.900.10">
    <property type="entry name" value="Dbl homology (DH) domain"/>
    <property type="match status" value="1"/>
</dbReference>
<evidence type="ECO:0000259" key="4">
    <source>
        <dbReference type="PROSITE" id="PS50010"/>
    </source>
</evidence>
<feature type="compositionally biased region" description="Polar residues" evidence="2">
    <location>
        <begin position="740"/>
        <end position="749"/>
    </location>
</feature>
<keyword evidence="3" id="KW-0812">Transmembrane</keyword>
<keyword evidence="3" id="KW-1133">Transmembrane helix</keyword>
<dbReference type="InterPro" id="IPR057616">
    <property type="entry name" value="PH_2_platyhelminthes"/>
</dbReference>
<keyword evidence="1" id="KW-0175">Coiled coil</keyword>
<organism evidence="5 6">
    <name type="scientific">Schistosoma haematobium</name>
    <name type="common">Blood fluke</name>
    <dbReference type="NCBI Taxonomy" id="6185"/>
    <lineage>
        <taxon>Eukaryota</taxon>
        <taxon>Metazoa</taxon>
        <taxon>Spiralia</taxon>
        <taxon>Lophotrochozoa</taxon>
        <taxon>Platyhelminthes</taxon>
        <taxon>Trematoda</taxon>
        <taxon>Digenea</taxon>
        <taxon>Strigeidida</taxon>
        <taxon>Schistosomatoidea</taxon>
        <taxon>Schistosomatidae</taxon>
        <taxon>Schistosoma</taxon>
    </lineage>
</organism>
<feature type="region of interest" description="Disordered" evidence="2">
    <location>
        <begin position="1101"/>
        <end position="1219"/>
    </location>
</feature>
<feature type="domain" description="DH" evidence="4">
    <location>
        <begin position="142"/>
        <end position="344"/>
    </location>
</feature>
<dbReference type="Proteomes" id="UP000471633">
    <property type="component" value="Unassembled WGS sequence"/>
</dbReference>
<dbReference type="GO" id="GO:0005085">
    <property type="term" value="F:guanyl-nucleotide exchange factor activity"/>
    <property type="evidence" value="ECO:0007669"/>
    <property type="project" value="InterPro"/>
</dbReference>
<feature type="region of interest" description="Disordered" evidence="2">
    <location>
        <begin position="736"/>
        <end position="801"/>
    </location>
</feature>
<dbReference type="PROSITE" id="PS50010">
    <property type="entry name" value="DH_2"/>
    <property type="match status" value="1"/>
</dbReference>
<dbReference type="Pfam" id="PF25407">
    <property type="entry name" value="PH_32"/>
    <property type="match status" value="1"/>
</dbReference>
<dbReference type="InterPro" id="IPR000219">
    <property type="entry name" value="DH_dom"/>
</dbReference>
<accession>A0A922IP23</accession>
<dbReference type="SMART" id="SM00325">
    <property type="entry name" value="RhoGEF"/>
    <property type="match status" value="1"/>
</dbReference>
<feature type="compositionally biased region" description="Low complexity" evidence="2">
    <location>
        <begin position="1141"/>
        <end position="1165"/>
    </location>
</feature>
<reference evidence="5" key="3">
    <citation type="submission" date="2021-06" db="EMBL/GenBank/DDBJ databases">
        <title>Chromosome-level genome assembly for S. haematobium.</title>
        <authorList>
            <person name="Stroehlein A.J."/>
        </authorList>
    </citation>
    <scope>NUCLEOTIDE SEQUENCE</scope>
</reference>
<dbReference type="PANTHER" id="PTHR45872:SF2">
    <property type="entry name" value="RHO GUANINE NUCLEOTIDE EXCHANGE FACTOR 2, ISOFORM D"/>
    <property type="match status" value="1"/>
</dbReference>
<reference evidence="5" key="4">
    <citation type="journal article" date="2022" name="PLoS Pathog.">
        <title>Chromosome-level genome of Schistosoma haematobium underpins genome-wide explorations of molecular variation.</title>
        <authorList>
            <person name="Stroehlein A.J."/>
            <person name="Korhonen P.K."/>
            <person name="Lee V.V."/>
            <person name="Ralph S.A."/>
            <person name="Mentink-Kane M."/>
            <person name="You H."/>
            <person name="McManus D.P."/>
            <person name="Tchuente L.T."/>
            <person name="Stothard J.R."/>
            <person name="Kaur P."/>
            <person name="Dudchenko O."/>
            <person name="Aiden E.L."/>
            <person name="Yang B."/>
            <person name="Yang H."/>
            <person name="Emery A.M."/>
            <person name="Webster B.L."/>
            <person name="Brindley P.J."/>
            <person name="Rollinson D."/>
            <person name="Chang B.C.H."/>
            <person name="Gasser R.B."/>
            <person name="Young N.D."/>
        </authorList>
    </citation>
    <scope>NUCLEOTIDE SEQUENCE</scope>
</reference>
<reference evidence="5" key="2">
    <citation type="journal article" date="2019" name="Gigascience">
        <title>High-quality Schistosoma haematobium genome achieved by single-molecule and long-range sequencing.</title>
        <authorList>
            <person name="Stroehlein A.J."/>
            <person name="Korhonen P.K."/>
            <person name="Chong T.M."/>
            <person name="Lim Y.L."/>
            <person name="Chan K.G."/>
            <person name="Webster B."/>
            <person name="Rollinson D."/>
            <person name="Brindley P.J."/>
            <person name="Gasser R.B."/>
            <person name="Young N.D."/>
        </authorList>
    </citation>
    <scope>NUCLEOTIDE SEQUENCE</scope>
</reference>
<feature type="compositionally biased region" description="Basic residues" evidence="2">
    <location>
        <begin position="1205"/>
        <end position="1219"/>
    </location>
</feature>
<feature type="coiled-coil region" evidence="1">
    <location>
        <begin position="923"/>
        <end position="992"/>
    </location>
</feature>
<dbReference type="SUPFAM" id="SSF48065">
    <property type="entry name" value="DBL homology domain (DH-domain)"/>
    <property type="match status" value="1"/>
</dbReference>
<reference evidence="5" key="1">
    <citation type="journal article" date="2012" name="Nat. Genet.">
        <title>Whole-genome sequence of Schistosoma haematobium.</title>
        <authorList>
            <person name="Young N.D."/>
            <person name="Jex A.R."/>
            <person name="Li B."/>
            <person name="Liu S."/>
            <person name="Yang L."/>
            <person name="Xiong Z."/>
            <person name="Li Y."/>
            <person name="Cantacessi C."/>
            <person name="Hall R.S."/>
            <person name="Xu X."/>
            <person name="Chen F."/>
            <person name="Wu X."/>
            <person name="Zerlotini A."/>
            <person name="Oliveira G."/>
            <person name="Hofmann A."/>
            <person name="Zhang G."/>
            <person name="Fang X."/>
            <person name="Kang Y."/>
            <person name="Campbell B.E."/>
            <person name="Loukas A."/>
            <person name="Ranganathan S."/>
            <person name="Rollinson D."/>
            <person name="Rinaldi G."/>
            <person name="Brindley P.J."/>
            <person name="Yang H."/>
            <person name="Wang J."/>
            <person name="Wang J."/>
            <person name="Gasser R.B."/>
        </authorList>
    </citation>
    <scope>NUCLEOTIDE SEQUENCE</scope>
</reference>
<evidence type="ECO:0000256" key="3">
    <source>
        <dbReference type="SAM" id="Phobius"/>
    </source>
</evidence>
<dbReference type="KEGG" id="shx:MS3_00007998"/>
<dbReference type="Pfam" id="PF00621">
    <property type="entry name" value="RhoGEF"/>
    <property type="match status" value="1"/>
</dbReference>
<dbReference type="GO" id="GO:0001664">
    <property type="term" value="F:G protein-coupled receptor binding"/>
    <property type="evidence" value="ECO:0007669"/>
    <property type="project" value="TreeGrafter"/>
</dbReference>
<dbReference type="GO" id="GO:0007186">
    <property type="term" value="P:G protein-coupled receptor signaling pathway"/>
    <property type="evidence" value="ECO:0007669"/>
    <property type="project" value="TreeGrafter"/>
</dbReference>
<feature type="compositionally biased region" description="Low complexity" evidence="2">
    <location>
        <begin position="750"/>
        <end position="782"/>
    </location>
</feature>
<evidence type="ECO:0000256" key="1">
    <source>
        <dbReference type="SAM" id="Coils"/>
    </source>
</evidence>
<evidence type="ECO:0000256" key="2">
    <source>
        <dbReference type="SAM" id="MobiDB-lite"/>
    </source>
</evidence>
<evidence type="ECO:0000313" key="5">
    <source>
        <dbReference type="EMBL" id="KAH9583659.1"/>
    </source>
</evidence>
<dbReference type="CTD" id="64283"/>
<dbReference type="AlphaFoldDB" id="A0A922IP23"/>
<dbReference type="GO" id="GO:0005737">
    <property type="term" value="C:cytoplasm"/>
    <property type="evidence" value="ECO:0007669"/>
    <property type="project" value="TreeGrafter"/>
</dbReference>
<keyword evidence="3" id="KW-0472">Membrane</keyword>